<evidence type="ECO:0000313" key="2">
    <source>
        <dbReference type="EMBL" id="KAH7424446.1"/>
    </source>
</evidence>
<feature type="region of interest" description="Disordered" evidence="1">
    <location>
        <begin position="76"/>
        <end position="117"/>
    </location>
</feature>
<dbReference type="EMBL" id="CM035416">
    <property type="protein sequence ID" value="KAH7424446.1"/>
    <property type="molecule type" value="Genomic_DNA"/>
</dbReference>
<gene>
    <name evidence="2" type="ORF">KP509_11G009200</name>
</gene>
<protein>
    <submittedName>
        <fullName evidence="2">Uncharacterized protein</fullName>
    </submittedName>
</protein>
<name>A0A8T2TRS4_CERRI</name>
<comment type="caution">
    <text evidence="2">The sequence shown here is derived from an EMBL/GenBank/DDBJ whole genome shotgun (WGS) entry which is preliminary data.</text>
</comment>
<accession>A0A8T2TRS4</accession>
<proteinExistence type="predicted"/>
<reference evidence="2" key="1">
    <citation type="submission" date="2021-08" db="EMBL/GenBank/DDBJ databases">
        <title>WGS assembly of Ceratopteris richardii.</title>
        <authorList>
            <person name="Marchant D.B."/>
            <person name="Chen G."/>
            <person name="Jenkins J."/>
            <person name="Shu S."/>
            <person name="Leebens-Mack J."/>
            <person name="Grimwood J."/>
            <person name="Schmutz J."/>
            <person name="Soltis P."/>
            <person name="Soltis D."/>
            <person name="Chen Z.-H."/>
        </authorList>
    </citation>
    <scope>NUCLEOTIDE SEQUENCE</scope>
    <source>
        <strain evidence="2">Whitten #5841</strain>
        <tissue evidence="2">Leaf</tissue>
    </source>
</reference>
<dbReference type="Proteomes" id="UP000825935">
    <property type="component" value="Chromosome 11"/>
</dbReference>
<organism evidence="2 3">
    <name type="scientific">Ceratopteris richardii</name>
    <name type="common">Triangle waterfern</name>
    <dbReference type="NCBI Taxonomy" id="49495"/>
    <lineage>
        <taxon>Eukaryota</taxon>
        <taxon>Viridiplantae</taxon>
        <taxon>Streptophyta</taxon>
        <taxon>Embryophyta</taxon>
        <taxon>Tracheophyta</taxon>
        <taxon>Polypodiopsida</taxon>
        <taxon>Polypodiidae</taxon>
        <taxon>Polypodiales</taxon>
        <taxon>Pteridineae</taxon>
        <taxon>Pteridaceae</taxon>
        <taxon>Parkerioideae</taxon>
        <taxon>Ceratopteris</taxon>
    </lineage>
</organism>
<dbReference type="AlphaFoldDB" id="A0A8T2TRS4"/>
<feature type="region of interest" description="Disordered" evidence="1">
    <location>
        <begin position="209"/>
        <end position="257"/>
    </location>
</feature>
<feature type="compositionally biased region" description="Basic and acidic residues" evidence="1">
    <location>
        <begin position="92"/>
        <end position="105"/>
    </location>
</feature>
<evidence type="ECO:0000256" key="1">
    <source>
        <dbReference type="SAM" id="MobiDB-lite"/>
    </source>
</evidence>
<sequence>MDYAHHSPNFKSCADESVLIETAQKCKQRWGCVHTPGSNDQIDNSIMDRRFVGISEATFLTQDHKLQETQDQDNKMLHFQGNDGSNIKKKRNTGEEEYQQHDYRDQTSPTVEDGFITPPKTKALKVEHTSRQVAAMQMYASQRGQNFSANCNEDLRFFQPQMEIQIVQSQLCISQESRSRISCIDKDDAGDGYGNRFARFDDCNEPRIHDDSSIRNSGSGGPSDTCRSDDTNREDCIPARQGMIPPPAPRKPKAKPRGNYALRKGGCNFFTPPDLELFFASISSSSNIF</sequence>
<evidence type="ECO:0000313" key="3">
    <source>
        <dbReference type="Proteomes" id="UP000825935"/>
    </source>
</evidence>
<feature type="compositionally biased region" description="Basic and acidic residues" evidence="1">
    <location>
        <begin position="226"/>
        <end position="237"/>
    </location>
</feature>
<keyword evidence="3" id="KW-1185">Reference proteome</keyword>